<feature type="chain" id="PRO_5046260357" description="Kazal-like domain-containing protein" evidence="1">
    <location>
        <begin position="19"/>
        <end position="86"/>
    </location>
</feature>
<dbReference type="InterPro" id="IPR036058">
    <property type="entry name" value="Kazal_dom_sf"/>
</dbReference>
<dbReference type="SMART" id="SM00280">
    <property type="entry name" value="KAZAL"/>
    <property type="match status" value="1"/>
</dbReference>
<evidence type="ECO:0000259" key="2">
    <source>
        <dbReference type="PROSITE" id="PS51465"/>
    </source>
</evidence>
<organism evidence="3 4">
    <name type="scientific">Drosophila suzukii</name>
    <name type="common">Spotted-wing drosophila fruit fly</name>
    <dbReference type="NCBI Taxonomy" id="28584"/>
    <lineage>
        <taxon>Eukaryota</taxon>
        <taxon>Metazoa</taxon>
        <taxon>Ecdysozoa</taxon>
        <taxon>Arthropoda</taxon>
        <taxon>Hexapoda</taxon>
        <taxon>Insecta</taxon>
        <taxon>Pterygota</taxon>
        <taxon>Neoptera</taxon>
        <taxon>Endopterygota</taxon>
        <taxon>Diptera</taxon>
        <taxon>Brachycera</taxon>
        <taxon>Muscomorpha</taxon>
        <taxon>Ephydroidea</taxon>
        <taxon>Drosophilidae</taxon>
        <taxon>Drosophila</taxon>
        <taxon>Sophophora</taxon>
    </lineage>
</organism>
<proteinExistence type="predicted"/>
<dbReference type="Proteomes" id="UP001652628">
    <property type="component" value="Chromosome 2L"/>
</dbReference>
<gene>
    <name evidence="4" type="primary">LOC108021513</name>
</gene>
<protein>
    <recommendedName>
        <fullName evidence="2">Kazal-like domain-containing protein</fullName>
    </recommendedName>
</protein>
<dbReference type="AlphaFoldDB" id="A0AB39ZZ20"/>
<evidence type="ECO:0000256" key="1">
    <source>
        <dbReference type="SAM" id="SignalP"/>
    </source>
</evidence>
<name>A0AB39ZZ20_DROSZ</name>
<dbReference type="Pfam" id="PF00050">
    <property type="entry name" value="Kazal_1"/>
    <property type="match status" value="1"/>
</dbReference>
<evidence type="ECO:0000313" key="3">
    <source>
        <dbReference type="Proteomes" id="UP001652628"/>
    </source>
</evidence>
<keyword evidence="1" id="KW-0732">Signal</keyword>
<feature type="domain" description="Kazal-like" evidence="2">
    <location>
        <begin position="16"/>
        <end position="72"/>
    </location>
</feature>
<dbReference type="RefSeq" id="XP_016945759.3">
    <property type="nucleotide sequence ID" value="XM_017090270.4"/>
</dbReference>
<accession>A0AB39ZZ20</accession>
<reference evidence="4" key="1">
    <citation type="submission" date="2025-08" db="UniProtKB">
        <authorList>
            <consortium name="RefSeq"/>
        </authorList>
    </citation>
    <scope>IDENTIFICATION</scope>
</reference>
<dbReference type="InterPro" id="IPR002350">
    <property type="entry name" value="Kazal_dom"/>
</dbReference>
<dbReference type="GeneID" id="108021513"/>
<dbReference type="Gene3D" id="3.30.60.30">
    <property type="match status" value="1"/>
</dbReference>
<dbReference type="SUPFAM" id="SSF100895">
    <property type="entry name" value="Kazal-type serine protease inhibitors"/>
    <property type="match status" value="1"/>
</dbReference>
<sequence length="86" mass="9672">MHIFKLVALGFWFYCAEACDSYCSRNYRPVCGFDGTCYTEARNPCFMKSINCSRAANKKPVFKNIRNGACQKSVTICHPGSADNDQ</sequence>
<keyword evidence="3" id="KW-1185">Reference proteome</keyword>
<evidence type="ECO:0000313" key="4">
    <source>
        <dbReference type="RefSeq" id="XP_016945759.3"/>
    </source>
</evidence>
<feature type="signal peptide" evidence="1">
    <location>
        <begin position="1"/>
        <end position="18"/>
    </location>
</feature>
<dbReference type="PROSITE" id="PS51465">
    <property type="entry name" value="KAZAL_2"/>
    <property type="match status" value="1"/>
</dbReference>